<organism evidence="2 3">
    <name type="scientific">Chloebia gouldiae</name>
    <name type="common">Gouldian finch</name>
    <name type="synonym">Erythrura gouldiae</name>
    <dbReference type="NCBI Taxonomy" id="44316"/>
    <lineage>
        <taxon>Eukaryota</taxon>
        <taxon>Metazoa</taxon>
        <taxon>Chordata</taxon>
        <taxon>Craniata</taxon>
        <taxon>Vertebrata</taxon>
        <taxon>Euteleostomi</taxon>
        <taxon>Archelosauria</taxon>
        <taxon>Archosauria</taxon>
        <taxon>Dinosauria</taxon>
        <taxon>Saurischia</taxon>
        <taxon>Theropoda</taxon>
        <taxon>Coelurosauria</taxon>
        <taxon>Aves</taxon>
        <taxon>Neognathae</taxon>
        <taxon>Neoaves</taxon>
        <taxon>Telluraves</taxon>
        <taxon>Australaves</taxon>
        <taxon>Passeriformes</taxon>
        <taxon>Passeroidea</taxon>
        <taxon>Passeridae</taxon>
        <taxon>Chloebia</taxon>
    </lineage>
</organism>
<reference evidence="2 3" key="1">
    <citation type="journal article" date="2018" name="Proc. R. Soc. B">
        <title>A non-coding region near Follistatin controls head colour polymorphism in the Gouldian finch.</title>
        <authorList>
            <person name="Toomey M.B."/>
            <person name="Marques C.I."/>
            <person name="Andrade P."/>
            <person name="Araujo P.M."/>
            <person name="Sabatino S."/>
            <person name="Gazda M.A."/>
            <person name="Afonso S."/>
            <person name="Lopes R.J."/>
            <person name="Corbo J.C."/>
            <person name="Carneiro M."/>
        </authorList>
    </citation>
    <scope>NUCLEOTIDE SEQUENCE [LARGE SCALE GENOMIC DNA]</scope>
    <source>
        <strain evidence="2">Red01</strain>
        <tissue evidence="2">Muscle</tissue>
    </source>
</reference>
<proteinExistence type="predicted"/>
<evidence type="ECO:0000313" key="3">
    <source>
        <dbReference type="Proteomes" id="UP000276834"/>
    </source>
</evidence>
<dbReference type="Pfam" id="PF00429">
    <property type="entry name" value="TLV_coat"/>
    <property type="match status" value="2"/>
</dbReference>
<feature type="transmembrane region" description="Helical" evidence="1">
    <location>
        <begin position="105"/>
        <end position="129"/>
    </location>
</feature>
<evidence type="ECO:0000256" key="1">
    <source>
        <dbReference type="SAM" id="Phobius"/>
    </source>
</evidence>
<dbReference type="AlphaFoldDB" id="A0A3L8Q7P9"/>
<dbReference type="PANTHER" id="PTHR10424:SF82">
    <property type="entry name" value="ENVELOPE GLYCOPROTEIN-RELATED"/>
    <property type="match status" value="1"/>
</dbReference>
<dbReference type="PANTHER" id="PTHR10424">
    <property type="entry name" value="VIRAL ENVELOPE PROTEIN"/>
    <property type="match status" value="1"/>
</dbReference>
<protein>
    <submittedName>
        <fullName evidence="2">Uncharacterized protein</fullName>
    </submittedName>
</protein>
<evidence type="ECO:0000313" key="2">
    <source>
        <dbReference type="EMBL" id="RLV63249.1"/>
    </source>
</evidence>
<name>A0A3L8Q7P9_CHLGU</name>
<keyword evidence="3" id="KW-1185">Reference proteome</keyword>
<keyword evidence="1" id="KW-1133">Transmembrane helix</keyword>
<keyword evidence="1" id="KW-0472">Membrane</keyword>
<gene>
    <name evidence="2" type="ORF">DV515_00018462</name>
</gene>
<dbReference type="SUPFAM" id="SSF58069">
    <property type="entry name" value="Virus ectodomain"/>
    <property type="match status" value="1"/>
</dbReference>
<dbReference type="InterPro" id="IPR018154">
    <property type="entry name" value="TLV/ENV_coat_polyprotein"/>
</dbReference>
<dbReference type="OrthoDB" id="9633697at2759"/>
<dbReference type="Gene3D" id="1.10.287.210">
    <property type="match status" value="1"/>
</dbReference>
<accession>A0A3L8Q7P9</accession>
<dbReference type="Proteomes" id="UP000276834">
    <property type="component" value="Unassembled WGS sequence"/>
</dbReference>
<comment type="caution">
    <text evidence="2">The sequence shown here is derived from an EMBL/GenBank/DDBJ whole genome shotgun (WGS) entry which is preliminary data.</text>
</comment>
<keyword evidence="1" id="KW-0812">Transmembrane</keyword>
<dbReference type="CDD" id="cd09851">
    <property type="entry name" value="HTLV-1-like_HR1-HR2"/>
    <property type="match status" value="1"/>
</dbReference>
<dbReference type="EMBL" id="QUSF01003343">
    <property type="protein sequence ID" value="RLV63249.1"/>
    <property type="molecule type" value="Genomic_DNA"/>
</dbReference>
<sequence>MQATFGVLNHTYPNLTEGCWLCYVINPPFYKAIRVIAKARRVSAANTKWVCQQLGVTPCLFVKAFNESDFCIQVLIVPRIVYHPKDYVLEHQITPEHHLVKREPFTALTVAVLLSVGGAGIGTGVASLVSQNQGMKALRTSVDEDLSRIDKAISKLVKSVRSLSEVVLQNRRGLDLLFLQQGGLCVALQDECCTYADHTGIVIDTMAKLRKQIEQRKKERESQQS</sequence>